<dbReference type="EMBL" id="LBHU01000001">
    <property type="protein sequence ID" value="KLI65255.1"/>
    <property type="molecule type" value="Genomic_DNA"/>
</dbReference>
<name>A0A0H0XY54_9SPHN</name>
<evidence type="ECO:0000313" key="1">
    <source>
        <dbReference type="EMBL" id="KLI65255.1"/>
    </source>
</evidence>
<accession>A0A0H0XY54</accession>
<dbReference type="STRING" id="874156.GCA_001021555_00302"/>
<dbReference type="AlphaFoldDB" id="A0A0H0XY54"/>
<reference evidence="1 2" key="1">
    <citation type="submission" date="2015-04" db="EMBL/GenBank/DDBJ databases">
        <title>The draft genome sequence of Erythrobacter marinus HWDM-33.</title>
        <authorList>
            <person name="Zhuang L."/>
            <person name="Liu Y."/>
            <person name="Shao Z."/>
        </authorList>
    </citation>
    <scope>NUCLEOTIDE SEQUENCE [LARGE SCALE GENOMIC DNA]</scope>
    <source>
        <strain evidence="1 2">HWDM-33</strain>
    </source>
</reference>
<keyword evidence="2" id="KW-1185">Reference proteome</keyword>
<dbReference type="PATRIC" id="fig|874156.12.peg.1009"/>
<sequence>MDSQMLQFAGSLAAIAAVIALAHFLGFSRGGRVATETEARALFALAPGGFETVELCLDEEGRGAIARDSAGRLAVLLPHGGQFVARVLEPGARLTADGDRLSIEGSASGRKPVTLHLGNAAQGWTNQA</sequence>
<proteinExistence type="predicted"/>
<dbReference type="Proteomes" id="UP000053455">
    <property type="component" value="Unassembled WGS sequence"/>
</dbReference>
<evidence type="ECO:0000313" key="2">
    <source>
        <dbReference type="Proteomes" id="UP000053455"/>
    </source>
</evidence>
<gene>
    <name evidence="1" type="ORF">AAV99_04870</name>
</gene>
<protein>
    <submittedName>
        <fullName evidence="1">Uncharacterized protein</fullName>
    </submittedName>
</protein>
<comment type="caution">
    <text evidence="1">The sequence shown here is derived from an EMBL/GenBank/DDBJ whole genome shotgun (WGS) entry which is preliminary data.</text>
</comment>
<organism evidence="1 2">
    <name type="scientific">Aurantiacibacter marinus</name>
    <dbReference type="NCBI Taxonomy" id="874156"/>
    <lineage>
        <taxon>Bacteria</taxon>
        <taxon>Pseudomonadati</taxon>
        <taxon>Pseudomonadota</taxon>
        <taxon>Alphaproteobacteria</taxon>
        <taxon>Sphingomonadales</taxon>
        <taxon>Erythrobacteraceae</taxon>
        <taxon>Aurantiacibacter</taxon>
    </lineage>
</organism>